<comment type="caution">
    <text evidence="2">The sequence shown here is derived from an EMBL/GenBank/DDBJ whole genome shotgun (WGS) entry which is preliminary data.</text>
</comment>
<dbReference type="RefSeq" id="WP_237855359.1">
    <property type="nucleotide sequence ID" value="NZ_JAKLWS010000024.1"/>
</dbReference>
<keyword evidence="1" id="KW-0472">Membrane</keyword>
<accession>A0ABS9KGQ7</accession>
<proteinExistence type="predicted"/>
<feature type="transmembrane region" description="Helical" evidence="1">
    <location>
        <begin position="7"/>
        <end position="27"/>
    </location>
</feature>
<keyword evidence="1" id="KW-1133">Transmembrane helix</keyword>
<dbReference type="InterPro" id="IPR013901">
    <property type="entry name" value="Anthrone_oxy"/>
</dbReference>
<feature type="transmembrane region" description="Helical" evidence="1">
    <location>
        <begin position="59"/>
        <end position="78"/>
    </location>
</feature>
<keyword evidence="1" id="KW-0812">Transmembrane</keyword>
<evidence type="ECO:0000313" key="2">
    <source>
        <dbReference type="EMBL" id="MCG2590002.1"/>
    </source>
</evidence>
<organism evidence="2 3">
    <name type="scientific">Rhodohalobacter sulfatireducens</name>
    <dbReference type="NCBI Taxonomy" id="2911366"/>
    <lineage>
        <taxon>Bacteria</taxon>
        <taxon>Pseudomonadati</taxon>
        <taxon>Balneolota</taxon>
        <taxon>Balneolia</taxon>
        <taxon>Balneolales</taxon>
        <taxon>Balneolaceae</taxon>
        <taxon>Rhodohalobacter</taxon>
    </lineage>
</organism>
<dbReference type="Pfam" id="PF08592">
    <property type="entry name" value="Anthrone_oxy"/>
    <property type="match status" value="1"/>
</dbReference>
<feature type="transmembrane region" description="Helical" evidence="1">
    <location>
        <begin position="85"/>
        <end position="105"/>
    </location>
</feature>
<evidence type="ECO:0000313" key="3">
    <source>
        <dbReference type="Proteomes" id="UP001165366"/>
    </source>
</evidence>
<dbReference type="Proteomes" id="UP001165366">
    <property type="component" value="Unassembled WGS sequence"/>
</dbReference>
<reference evidence="2" key="1">
    <citation type="submission" date="2022-01" db="EMBL/GenBank/DDBJ databases">
        <authorList>
            <person name="Wang Y."/>
        </authorList>
    </citation>
    <scope>NUCLEOTIDE SEQUENCE</scope>
    <source>
        <strain evidence="2">WB101</strain>
    </source>
</reference>
<name>A0ABS9KGQ7_9BACT</name>
<dbReference type="EMBL" id="JAKLWS010000024">
    <property type="protein sequence ID" value="MCG2590002.1"/>
    <property type="molecule type" value="Genomic_DNA"/>
</dbReference>
<reference evidence="2" key="2">
    <citation type="submission" date="2024-05" db="EMBL/GenBank/DDBJ databases">
        <title>Rhodohalobacter halophilus gen. nov., sp. nov., a moderately halophilic member of the family Balneolaceae.</title>
        <authorList>
            <person name="Xia J."/>
        </authorList>
    </citation>
    <scope>NUCLEOTIDE SEQUENCE</scope>
    <source>
        <strain evidence="2">WB101</strain>
    </source>
</reference>
<sequence>MEITLKIIVLYIAILLTGLSAGLFYAWQVSVIPGTKLTQDSTYIETMQKINRAIINPPFMLIFLGSLLIQILSVILYWNTEMSLWLILSATLVYGAGTIIVTGLGNVPLNDALDELHLDDLRQDEISKERHDYEVPWNRLHLIRTAFAVLSFMLLLAAAFSTS</sequence>
<gene>
    <name evidence="2" type="ORF">L6773_15600</name>
</gene>
<protein>
    <submittedName>
        <fullName evidence="2">DUF1772 domain-containing protein</fullName>
    </submittedName>
</protein>
<evidence type="ECO:0000256" key="1">
    <source>
        <dbReference type="SAM" id="Phobius"/>
    </source>
</evidence>
<keyword evidence="3" id="KW-1185">Reference proteome</keyword>
<feature type="transmembrane region" description="Helical" evidence="1">
    <location>
        <begin position="142"/>
        <end position="160"/>
    </location>
</feature>